<dbReference type="PANTHER" id="PTHR31956:SF2">
    <property type="entry name" value="NON-SPECIFIC PHOSPHOLIPASE C6"/>
    <property type="match status" value="1"/>
</dbReference>
<reference evidence="2 3" key="1">
    <citation type="submission" date="2020-10" db="EMBL/GenBank/DDBJ databases">
        <title>Connecting structure to function with the recovery of over 1000 high-quality activated sludge metagenome-assembled genomes encoding full-length rRNA genes using long-read sequencing.</title>
        <authorList>
            <person name="Singleton C.M."/>
            <person name="Petriglieri F."/>
            <person name="Kristensen J.M."/>
            <person name="Kirkegaard R.H."/>
            <person name="Michaelsen T.Y."/>
            <person name="Andersen M.H."/>
            <person name="Karst S.M."/>
            <person name="Dueholm M.S."/>
            <person name="Nielsen P.H."/>
            <person name="Albertsen M."/>
        </authorList>
    </citation>
    <scope>NUCLEOTIDE SEQUENCE [LARGE SCALE GENOMIC DNA]</scope>
    <source>
        <strain evidence="2">Ribe_18-Q3-R11-54_MAXAC.273</strain>
    </source>
</reference>
<evidence type="ECO:0000256" key="1">
    <source>
        <dbReference type="ARBA" id="ARBA00022801"/>
    </source>
</evidence>
<dbReference type="InterPro" id="IPR007312">
    <property type="entry name" value="Phosphoesterase"/>
</dbReference>
<sequence>MTNQKVEHVFILMLENHSFDNVFGFSGIKGIKPATGQNSYAGTSYPVNAEAPDALSSDPGHEFADTLQQLCGSNAGKYNPFKSYPLIDNSGFVADFATSHTEDTGEAPHPGPDQYGDVMQCFGNKIKLPAIWELATEFAVCDNWFSSMPGPTWPNRFFAYAASSGSLDDSPSKFEMIKWEGPGGGIEFPKGSFFDLVGRQSCRLYQHNLSLTSFPIVLGLSGIRYSDMHDLSVFENDLHNNYHYPLTLIEPDYGKISNGTFKGGSSQHPLDGMKAGEDLIKKVYEAIRGVKEVWEKSLLIITYDEHGGFYDSAYNYAPPPAATAPGDFDHLGGPYSNNGFIFEQYGVRVPAVVVSPFIPRNTVCNTLFDHTSMLKTVEEILNLPPLTNRDKQANSLIPLLTCASVRQDCPTSLAATATPEFEKVLTESLTGEALEAFNISPLPERGNIYGFLAIANKVDHELSLGITEEMIAIPATFEAISTKGEAKQYMDAVLAKARKL</sequence>
<dbReference type="PANTHER" id="PTHR31956">
    <property type="entry name" value="NON-SPECIFIC PHOSPHOLIPASE C4-RELATED"/>
    <property type="match status" value="1"/>
</dbReference>
<name>A0A9D7SRM6_9BACT</name>
<dbReference type="SUPFAM" id="SSF53649">
    <property type="entry name" value="Alkaline phosphatase-like"/>
    <property type="match status" value="1"/>
</dbReference>
<dbReference type="GO" id="GO:0016788">
    <property type="term" value="F:hydrolase activity, acting on ester bonds"/>
    <property type="evidence" value="ECO:0007669"/>
    <property type="project" value="InterPro"/>
</dbReference>
<dbReference type="GO" id="GO:0009395">
    <property type="term" value="P:phospholipid catabolic process"/>
    <property type="evidence" value="ECO:0007669"/>
    <property type="project" value="TreeGrafter"/>
</dbReference>
<evidence type="ECO:0000313" key="3">
    <source>
        <dbReference type="Proteomes" id="UP000808337"/>
    </source>
</evidence>
<gene>
    <name evidence="2" type="ORF">IPP15_00325</name>
</gene>
<comment type="caution">
    <text evidence="2">The sequence shown here is derived from an EMBL/GenBank/DDBJ whole genome shotgun (WGS) entry which is preliminary data.</text>
</comment>
<dbReference type="EMBL" id="JADKGY010000001">
    <property type="protein sequence ID" value="MBK9980864.1"/>
    <property type="molecule type" value="Genomic_DNA"/>
</dbReference>
<dbReference type="Pfam" id="PF04185">
    <property type="entry name" value="Phosphoesterase"/>
    <property type="match status" value="1"/>
</dbReference>
<dbReference type="Gene3D" id="3.40.720.10">
    <property type="entry name" value="Alkaline Phosphatase, subunit A"/>
    <property type="match status" value="2"/>
</dbReference>
<dbReference type="AlphaFoldDB" id="A0A9D7SRM6"/>
<organism evidence="2 3">
    <name type="scientific">Candidatus Opimibacter skivensis</name>
    <dbReference type="NCBI Taxonomy" id="2982028"/>
    <lineage>
        <taxon>Bacteria</taxon>
        <taxon>Pseudomonadati</taxon>
        <taxon>Bacteroidota</taxon>
        <taxon>Saprospiria</taxon>
        <taxon>Saprospirales</taxon>
        <taxon>Saprospiraceae</taxon>
        <taxon>Candidatus Opimibacter</taxon>
    </lineage>
</organism>
<protein>
    <submittedName>
        <fullName evidence="2">Phosphoesterase</fullName>
    </submittedName>
</protein>
<proteinExistence type="predicted"/>
<dbReference type="InterPro" id="IPR017850">
    <property type="entry name" value="Alkaline_phosphatase_core_sf"/>
</dbReference>
<accession>A0A9D7SRM6</accession>
<evidence type="ECO:0000313" key="2">
    <source>
        <dbReference type="EMBL" id="MBK9980864.1"/>
    </source>
</evidence>
<dbReference type="Proteomes" id="UP000808337">
    <property type="component" value="Unassembled WGS sequence"/>
</dbReference>
<keyword evidence="1" id="KW-0378">Hydrolase</keyword>